<dbReference type="EMBL" id="SRLO01000031">
    <property type="protein sequence ID" value="TNN83736.1"/>
    <property type="molecule type" value="Genomic_DNA"/>
</dbReference>
<evidence type="ECO:0000313" key="2">
    <source>
        <dbReference type="Proteomes" id="UP000314294"/>
    </source>
</evidence>
<sequence length="189" mass="21171">MLRTEADKPFLLFLKDVIATDLSQINPPRISLTVAVSTLGLRHSAAGMLCTWVSRPRPDVFKEPRFSSLLMMSLHVFLYWCRSREYTKGSQAALLGNAAATAEQRHINYHKVRQSHLPTVTSVESKQRGGSEDDEEDVVVRNAGEHWKHNGNTTAIHLSMLSAAMLSIELVDRKVSRKPTIWQKPSPPG</sequence>
<protein>
    <submittedName>
        <fullName evidence="1">Uncharacterized protein</fullName>
    </submittedName>
</protein>
<proteinExistence type="predicted"/>
<gene>
    <name evidence="1" type="ORF">EYF80_005912</name>
</gene>
<dbReference type="Proteomes" id="UP000314294">
    <property type="component" value="Unassembled WGS sequence"/>
</dbReference>
<dbReference type="AlphaFoldDB" id="A0A4Z2J0Q0"/>
<evidence type="ECO:0000313" key="1">
    <source>
        <dbReference type="EMBL" id="TNN83736.1"/>
    </source>
</evidence>
<name>A0A4Z2J0Q0_9TELE</name>
<reference evidence="1 2" key="1">
    <citation type="submission" date="2019-03" db="EMBL/GenBank/DDBJ databases">
        <title>First draft genome of Liparis tanakae, snailfish: a comprehensive survey of snailfish specific genes.</title>
        <authorList>
            <person name="Kim W."/>
            <person name="Song I."/>
            <person name="Jeong J.-H."/>
            <person name="Kim D."/>
            <person name="Kim S."/>
            <person name="Ryu S."/>
            <person name="Song J.Y."/>
            <person name="Lee S.K."/>
        </authorList>
    </citation>
    <scope>NUCLEOTIDE SEQUENCE [LARGE SCALE GENOMIC DNA]</scope>
    <source>
        <tissue evidence="1">Muscle</tissue>
    </source>
</reference>
<organism evidence="1 2">
    <name type="scientific">Liparis tanakae</name>
    <name type="common">Tanaka's snailfish</name>
    <dbReference type="NCBI Taxonomy" id="230148"/>
    <lineage>
        <taxon>Eukaryota</taxon>
        <taxon>Metazoa</taxon>
        <taxon>Chordata</taxon>
        <taxon>Craniata</taxon>
        <taxon>Vertebrata</taxon>
        <taxon>Euteleostomi</taxon>
        <taxon>Actinopterygii</taxon>
        <taxon>Neopterygii</taxon>
        <taxon>Teleostei</taxon>
        <taxon>Neoteleostei</taxon>
        <taxon>Acanthomorphata</taxon>
        <taxon>Eupercaria</taxon>
        <taxon>Perciformes</taxon>
        <taxon>Cottioidei</taxon>
        <taxon>Cottales</taxon>
        <taxon>Liparidae</taxon>
        <taxon>Liparis</taxon>
    </lineage>
</organism>
<accession>A0A4Z2J0Q0</accession>
<keyword evidence="2" id="KW-1185">Reference proteome</keyword>
<comment type="caution">
    <text evidence="1">The sequence shown here is derived from an EMBL/GenBank/DDBJ whole genome shotgun (WGS) entry which is preliminary data.</text>
</comment>